<dbReference type="PROSITE" id="PS51257">
    <property type="entry name" value="PROKAR_LIPOPROTEIN"/>
    <property type="match status" value="1"/>
</dbReference>
<dbReference type="PANTHER" id="PTHR11709:SF394">
    <property type="entry name" value="FI03373P-RELATED"/>
    <property type="match status" value="1"/>
</dbReference>
<evidence type="ECO:0000256" key="1">
    <source>
        <dbReference type="ARBA" id="ARBA00022723"/>
    </source>
</evidence>
<dbReference type="InterPro" id="IPR034279">
    <property type="entry name" value="CuRO_3_CopA"/>
</dbReference>
<dbReference type="Pfam" id="PF07731">
    <property type="entry name" value="Cu-oxidase_2"/>
    <property type="match status" value="1"/>
</dbReference>
<evidence type="ECO:0000256" key="3">
    <source>
        <dbReference type="ARBA" id="ARBA00023008"/>
    </source>
</evidence>
<feature type="signal peptide" evidence="4">
    <location>
        <begin position="1"/>
        <end position="30"/>
    </location>
</feature>
<proteinExistence type="predicted"/>
<dbReference type="CDD" id="cd13861">
    <property type="entry name" value="CuRO_1_CumA_like"/>
    <property type="match status" value="1"/>
</dbReference>
<keyword evidence="1" id="KW-0479">Metal-binding</keyword>
<dbReference type="InterPro" id="IPR011706">
    <property type="entry name" value="Cu-oxidase_C"/>
</dbReference>
<dbReference type="SUPFAM" id="SSF49503">
    <property type="entry name" value="Cupredoxins"/>
    <property type="match status" value="3"/>
</dbReference>
<evidence type="ECO:0000313" key="8">
    <source>
        <dbReference type="EMBL" id="GGC97677.1"/>
    </source>
</evidence>
<dbReference type="Pfam" id="PF07732">
    <property type="entry name" value="Cu-oxidase_3"/>
    <property type="match status" value="1"/>
</dbReference>
<accession>A0ABQ1PI40</accession>
<keyword evidence="4" id="KW-0732">Signal</keyword>
<dbReference type="InterPro" id="IPR033138">
    <property type="entry name" value="Cu_oxidase_CS"/>
</dbReference>
<dbReference type="PROSITE" id="PS51318">
    <property type="entry name" value="TAT"/>
    <property type="match status" value="1"/>
</dbReference>
<dbReference type="Proteomes" id="UP000597761">
    <property type="component" value="Unassembled WGS sequence"/>
</dbReference>
<dbReference type="InterPro" id="IPR002355">
    <property type="entry name" value="Cu_oxidase_Cu_BS"/>
</dbReference>
<dbReference type="PROSITE" id="PS00080">
    <property type="entry name" value="MULTICOPPER_OXIDASE2"/>
    <property type="match status" value="1"/>
</dbReference>
<feature type="domain" description="Plastocyanin-like" evidence="7">
    <location>
        <begin position="83"/>
        <end position="183"/>
    </location>
</feature>
<keyword evidence="3" id="KW-0186">Copper</keyword>
<dbReference type="EMBL" id="BMJI01000020">
    <property type="protein sequence ID" value="GGC97677.1"/>
    <property type="molecule type" value="Genomic_DNA"/>
</dbReference>
<dbReference type="PROSITE" id="PS00079">
    <property type="entry name" value="MULTICOPPER_OXIDASE1"/>
    <property type="match status" value="1"/>
</dbReference>
<dbReference type="CDD" id="cd13896">
    <property type="entry name" value="CuRO_3_CopA"/>
    <property type="match status" value="1"/>
</dbReference>
<dbReference type="InterPro" id="IPR006311">
    <property type="entry name" value="TAT_signal"/>
</dbReference>
<feature type="domain" description="Plastocyanin-like" evidence="5">
    <location>
        <begin position="269"/>
        <end position="358"/>
    </location>
</feature>
<evidence type="ECO:0000256" key="4">
    <source>
        <dbReference type="SAM" id="SignalP"/>
    </source>
</evidence>
<evidence type="ECO:0000259" key="5">
    <source>
        <dbReference type="Pfam" id="PF00394"/>
    </source>
</evidence>
<evidence type="ECO:0000313" key="9">
    <source>
        <dbReference type="Proteomes" id="UP000597761"/>
    </source>
</evidence>
<keyword evidence="9" id="KW-1185">Reference proteome</keyword>
<comment type="caution">
    <text evidence="8">The sequence shown here is derived from an EMBL/GenBank/DDBJ whole genome shotgun (WGS) entry which is preliminary data.</text>
</comment>
<reference evidence="9" key="1">
    <citation type="journal article" date="2019" name="Int. J. Syst. Evol. Microbiol.">
        <title>The Global Catalogue of Microorganisms (GCM) 10K type strain sequencing project: providing services to taxonomists for standard genome sequencing and annotation.</title>
        <authorList>
            <consortium name="The Broad Institute Genomics Platform"/>
            <consortium name="The Broad Institute Genome Sequencing Center for Infectious Disease"/>
            <person name="Wu L."/>
            <person name="Ma J."/>
        </authorList>
    </citation>
    <scope>NUCLEOTIDE SEQUENCE [LARGE SCALE GENOMIC DNA]</scope>
    <source>
        <strain evidence="9">CGMCC 1.15480</strain>
    </source>
</reference>
<dbReference type="InterPro" id="IPR008972">
    <property type="entry name" value="Cupredoxin"/>
</dbReference>
<keyword evidence="2" id="KW-0560">Oxidoreductase</keyword>
<feature type="chain" id="PRO_5046258854" evidence="4">
    <location>
        <begin position="31"/>
        <end position="541"/>
    </location>
</feature>
<dbReference type="CDD" id="cd13870">
    <property type="entry name" value="CuRO_2_CopA_like_1"/>
    <property type="match status" value="1"/>
</dbReference>
<evidence type="ECO:0000256" key="2">
    <source>
        <dbReference type="ARBA" id="ARBA00023002"/>
    </source>
</evidence>
<dbReference type="InterPro" id="IPR045087">
    <property type="entry name" value="Cu-oxidase_fam"/>
</dbReference>
<dbReference type="InterPro" id="IPR011707">
    <property type="entry name" value="Cu-oxidase-like_N"/>
</dbReference>
<dbReference type="RefSeq" id="WP_188668839.1">
    <property type="nucleotide sequence ID" value="NZ_BMJI01000020.1"/>
</dbReference>
<dbReference type="Pfam" id="PF00394">
    <property type="entry name" value="Cu-oxidase"/>
    <property type="match status" value="1"/>
</dbReference>
<sequence length="541" mass="57477">MNSSPSRRQFLGLSVAAASAALLTACTSGGQDTATSTASGRTRILPTDRLVSTTENRRPTTGKTVSAALTAAPFTAALAEKKIGTWGYNASLTGPTVRAQTGDTIKVDLRNRLPQPTTIHWHGLALRNDMDGVQGLTQDAVPGGSAFAYQFTAPHPGTYWYHSHIELQRERALSGALIIEDPKDPVTADHEWVIVLDDWLDGITGTPDQAYAAVSAGMGSMNMGSSSSSSGMGGMDHSNMGGMGGMGGSGSSSSPADGKSFMLMGATSDYLGGDAGDVRYPLHLVNGRTPNNPDTLAAAPGDTVRLRIINAAGDTAYRVGIPGQKITLTHTDGYPIEQAQVDAVVLGMGERIDALLTVRDGFTPLLARPEGKTGLALGLIKTGTGKPPIPEALPSTITGTVTDGSRLTAHPSARLAQKKPDVVHRVRLTGSMMAYDWGINGRQFDEKNPFNGAFEVEPGQRVQIDFVNETPMWHPMHLHGHTFQVATSGARKDTVIVRPKETVSIFFDADNPGQWLLHCHNAYHAQKGMMGVLSYVQRQSR</sequence>
<organism evidence="8 9">
    <name type="scientific">Tersicoccus solisilvae</name>
    <dbReference type="NCBI Taxonomy" id="1882339"/>
    <lineage>
        <taxon>Bacteria</taxon>
        <taxon>Bacillati</taxon>
        <taxon>Actinomycetota</taxon>
        <taxon>Actinomycetes</taxon>
        <taxon>Micrococcales</taxon>
        <taxon>Micrococcaceae</taxon>
        <taxon>Tersicoccus</taxon>
    </lineage>
</organism>
<dbReference type="InterPro" id="IPR001117">
    <property type="entry name" value="Cu-oxidase_2nd"/>
</dbReference>
<name>A0ABQ1PI40_9MICC</name>
<evidence type="ECO:0000259" key="7">
    <source>
        <dbReference type="Pfam" id="PF07732"/>
    </source>
</evidence>
<dbReference type="PANTHER" id="PTHR11709">
    <property type="entry name" value="MULTI-COPPER OXIDASE"/>
    <property type="match status" value="1"/>
</dbReference>
<gene>
    <name evidence="8" type="ORF">GCM10011512_25800</name>
</gene>
<dbReference type="Gene3D" id="2.60.40.420">
    <property type="entry name" value="Cupredoxins - blue copper proteins"/>
    <property type="match status" value="3"/>
</dbReference>
<feature type="domain" description="Plastocyanin-like" evidence="6">
    <location>
        <begin position="421"/>
        <end position="534"/>
    </location>
</feature>
<evidence type="ECO:0000259" key="6">
    <source>
        <dbReference type="Pfam" id="PF07731"/>
    </source>
</evidence>
<protein>
    <submittedName>
        <fullName evidence="8">Oxidase (Copper-binding protein)</fullName>
    </submittedName>
</protein>